<dbReference type="Gene3D" id="1.10.630.10">
    <property type="entry name" value="Cytochrome P450"/>
    <property type="match status" value="1"/>
</dbReference>
<dbReference type="GO" id="GO:0004497">
    <property type="term" value="F:monooxygenase activity"/>
    <property type="evidence" value="ECO:0007669"/>
    <property type="project" value="InterPro"/>
</dbReference>
<keyword evidence="5" id="KW-0505">Motor protein</keyword>
<dbReference type="GO" id="GO:0030048">
    <property type="term" value="P:actin filament-based movement"/>
    <property type="evidence" value="ECO:0007669"/>
    <property type="project" value="UniProtKB-ARBA"/>
</dbReference>
<dbReference type="GO" id="GO:0016459">
    <property type="term" value="C:myosin complex"/>
    <property type="evidence" value="ECO:0007669"/>
    <property type="project" value="UniProtKB-KW"/>
</dbReference>
<dbReference type="PANTHER" id="PTHR13140:SF781">
    <property type="entry name" value="MYOSIN-15"/>
    <property type="match status" value="1"/>
</dbReference>
<dbReference type="PRINTS" id="PR00463">
    <property type="entry name" value="EP450I"/>
</dbReference>
<keyword evidence="10" id="KW-1185">Reference proteome</keyword>
<evidence type="ECO:0000259" key="8">
    <source>
        <dbReference type="PROSITE" id="PS51456"/>
    </source>
</evidence>
<keyword evidence="1" id="KW-0547">Nucleotide-binding</keyword>
<evidence type="ECO:0000313" key="9">
    <source>
        <dbReference type="EMBL" id="KAJ0209837.1"/>
    </source>
</evidence>
<accession>A0A9R1XJC2</accession>
<dbReference type="SUPFAM" id="SSF48264">
    <property type="entry name" value="Cytochrome P450"/>
    <property type="match status" value="1"/>
</dbReference>
<keyword evidence="2" id="KW-0067">ATP-binding</keyword>
<keyword evidence="4 7" id="KW-0518">Myosin</keyword>
<dbReference type="EMBL" id="NBSK02000004">
    <property type="protein sequence ID" value="KAJ0209837.1"/>
    <property type="molecule type" value="Genomic_DNA"/>
</dbReference>
<dbReference type="FunFam" id="1.10.10.820:FF:000001">
    <property type="entry name" value="Myosin heavy chain"/>
    <property type="match status" value="1"/>
</dbReference>
<dbReference type="GO" id="GO:0003779">
    <property type="term" value="F:actin binding"/>
    <property type="evidence" value="ECO:0007669"/>
    <property type="project" value="UniProtKB-KW"/>
</dbReference>
<comment type="caution">
    <text evidence="9">The sequence shown here is derived from an EMBL/GenBank/DDBJ whole genome shotgun (WGS) entry which is preliminary data.</text>
</comment>
<gene>
    <name evidence="9" type="ORF">LSAT_V11C400204750</name>
</gene>
<dbReference type="GO" id="GO:0020037">
    <property type="term" value="F:heme binding"/>
    <property type="evidence" value="ECO:0007669"/>
    <property type="project" value="InterPro"/>
</dbReference>
<evidence type="ECO:0000256" key="5">
    <source>
        <dbReference type="ARBA" id="ARBA00023175"/>
    </source>
</evidence>
<evidence type="ECO:0000256" key="3">
    <source>
        <dbReference type="ARBA" id="ARBA00023002"/>
    </source>
</evidence>
<dbReference type="PROSITE" id="PS51456">
    <property type="entry name" value="MYOSIN_MOTOR"/>
    <property type="match status" value="1"/>
</dbReference>
<feature type="domain" description="Myosin motor" evidence="8">
    <location>
        <begin position="1"/>
        <end position="231"/>
    </location>
</feature>
<dbReference type="GO" id="GO:0005524">
    <property type="term" value="F:ATP binding"/>
    <property type="evidence" value="ECO:0007669"/>
    <property type="project" value="UniProtKB-KW"/>
</dbReference>
<reference evidence="9 10" key="1">
    <citation type="journal article" date="2017" name="Nat. Commun.">
        <title>Genome assembly with in vitro proximity ligation data and whole-genome triplication in lettuce.</title>
        <authorList>
            <person name="Reyes-Chin-Wo S."/>
            <person name="Wang Z."/>
            <person name="Yang X."/>
            <person name="Kozik A."/>
            <person name="Arikit S."/>
            <person name="Song C."/>
            <person name="Xia L."/>
            <person name="Froenicke L."/>
            <person name="Lavelle D.O."/>
            <person name="Truco M.J."/>
            <person name="Xia R."/>
            <person name="Zhu S."/>
            <person name="Xu C."/>
            <person name="Xu H."/>
            <person name="Xu X."/>
            <person name="Cox K."/>
            <person name="Korf I."/>
            <person name="Meyers B.C."/>
            <person name="Michelmore R.W."/>
        </authorList>
    </citation>
    <scope>NUCLEOTIDE SEQUENCE [LARGE SCALE GENOMIC DNA]</scope>
    <source>
        <strain evidence="10">cv. Salinas</strain>
        <tissue evidence="9">Seedlings</tissue>
    </source>
</reference>
<dbReference type="GO" id="GO:0016705">
    <property type="term" value="F:oxidoreductase activity, acting on paired donors, with incorporation or reduction of molecular oxygen"/>
    <property type="evidence" value="ECO:0007669"/>
    <property type="project" value="InterPro"/>
</dbReference>
<dbReference type="AlphaFoldDB" id="A0A9R1XJC2"/>
<dbReference type="InterPro" id="IPR027417">
    <property type="entry name" value="P-loop_NTPase"/>
</dbReference>
<evidence type="ECO:0000256" key="7">
    <source>
        <dbReference type="PROSITE-ProRule" id="PRU00782"/>
    </source>
</evidence>
<evidence type="ECO:0000256" key="4">
    <source>
        <dbReference type="ARBA" id="ARBA00023123"/>
    </source>
</evidence>
<evidence type="ECO:0000256" key="1">
    <source>
        <dbReference type="ARBA" id="ARBA00022741"/>
    </source>
</evidence>
<dbReference type="Gene3D" id="1.10.10.820">
    <property type="match status" value="1"/>
</dbReference>
<evidence type="ECO:0000313" key="10">
    <source>
        <dbReference type="Proteomes" id="UP000235145"/>
    </source>
</evidence>
<dbReference type="InterPro" id="IPR036396">
    <property type="entry name" value="Cyt_P450_sf"/>
</dbReference>
<evidence type="ECO:0000256" key="2">
    <source>
        <dbReference type="ARBA" id="ARBA00022840"/>
    </source>
</evidence>
<keyword evidence="6 7" id="KW-0009">Actin-binding</keyword>
<dbReference type="Pfam" id="PF00063">
    <property type="entry name" value="Myosin_head"/>
    <property type="match status" value="1"/>
</dbReference>
<dbReference type="SUPFAM" id="SSF52540">
    <property type="entry name" value="P-loop containing nucleoside triphosphate hydrolases"/>
    <property type="match status" value="1"/>
</dbReference>
<dbReference type="InterPro" id="IPR002401">
    <property type="entry name" value="Cyt_P450_E_grp-I"/>
</dbReference>
<dbReference type="Proteomes" id="UP000235145">
    <property type="component" value="Unassembled WGS sequence"/>
</dbReference>
<name>A0A9R1XJC2_LACSA</name>
<protein>
    <recommendedName>
        <fullName evidence="8">Myosin motor domain-containing protein</fullName>
    </recommendedName>
</protein>
<dbReference type="GO" id="GO:0005506">
    <property type="term" value="F:iron ion binding"/>
    <property type="evidence" value="ECO:0007669"/>
    <property type="project" value="InterPro"/>
</dbReference>
<proteinExistence type="inferred from homology"/>
<organism evidence="9 10">
    <name type="scientific">Lactuca sativa</name>
    <name type="common">Garden lettuce</name>
    <dbReference type="NCBI Taxonomy" id="4236"/>
    <lineage>
        <taxon>Eukaryota</taxon>
        <taxon>Viridiplantae</taxon>
        <taxon>Streptophyta</taxon>
        <taxon>Embryophyta</taxon>
        <taxon>Tracheophyta</taxon>
        <taxon>Spermatophyta</taxon>
        <taxon>Magnoliopsida</taxon>
        <taxon>eudicotyledons</taxon>
        <taxon>Gunneridae</taxon>
        <taxon>Pentapetalae</taxon>
        <taxon>asterids</taxon>
        <taxon>campanulids</taxon>
        <taxon>Asterales</taxon>
        <taxon>Asteraceae</taxon>
        <taxon>Cichorioideae</taxon>
        <taxon>Cichorieae</taxon>
        <taxon>Lactucinae</taxon>
        <taxon>Lactuca</taxon>
    </lineage>
</organism>
<dbReference type="GO" id="GO:0003774">
    <property type="term" value="F:cytoskeletal motor activity"/>
    <property type="evidence" value="ECO:0007669"/>
    <property type="project" value="InterPro"/>
</dbReference>
<dbReference type="PANTHER" id="PTHR13140">
    <property type="entry name" value="MYOSIN"/>
    <property type="match status" value="1"/>
</dbReference>
<keyword evidence="3" id="KW-0560">Oxidoreductase</keyword>
<dbReference type="InterPro" id="IPR001609">
    <property type="entry name" value="Myosin_head_motor_dom-like"/>
</dbReference>
<evidence type="ECO:0000256" key="6">
    <source>
        <dbReference type="ARBA" id="ARBA00023203"/>
    </source>
</evidence>
<sequence length="231" mass="26169">MTRNKQLFSIKSRANTRNKGLVKTAPEAPGSWPIIGHLYLLCSSQVPHKLLGSMDHNFGPIFTIKLGVNRVLVVSNSEMAKECLTTNDRGFATRPKSMASELSRSIWKCKNKIFGAAIRTYLLERSRVVQITDLERNYHCFYQLCASGRDADMYNLGPPSNFHYLNQTKVYELEGISRADEYVKTRRATNIVGISNAEQEAIFWIMATHTLKINYQILAAIRICSNLSVTF</sequence>
<comment type="similarity">
    <text evidence="7">Belongs to the TRAFAC class myosin-kinesin ATPase superfamily. Myosin family.</text>
</comment>
<comment type="caution">
    <text evidence="7">Lacks conserved residue(s) required for the propagation of feature annotation.</text>
</comment>